<reference evidence="1" key="1">
    <citation type="submission" date="2014-05" db="EMBL/GenBank/DDBJ databases">
        <authorList>
            <person name="Chronopoulou M."/>
        </authorList>
    </citation>
    <scope>NUCLEOTIDE SEQUENCE</scope>
    <source>
        <tissue evidence="1">Whole organism</tissue>
    </source>
</reference>
<protein>
    <submittedName>
        <fullName evidence="1">Uncharacterized protein</fullName>
    </submittedName>
</protein>
<organism evidence="1">
    <name type="scientific">Lepeophtheirus salmonis</name>
    <name type="common">Salmon louse</name>
    <name type="synonym">Caligus salmonis</name>
    <dbReference type="NCBI Taxonomy" id="72036"/>
    <lineage>
        <taxon>Eukaryota</taxon>
        <taxon>Metazoa</taxon>
        <taxon>Ecdysozoa</taxon>
        <taxon>Arthropoda</taxon>
        <taxon>Crustacea</taxon>
        <taxon>Multicrustacea</taxon>
        <taxon>Hexanauplia</taxon>
        <taxon>Copepoda</taxon>
        <taxon>Siphonostomatoida</taxon>
        <taxon>Caligidae</taxon>
        <taxon>Lepeophtheirus</taxon>
    </lineage>
</organism>
<dbReference type="AlphaFoldDB" id="A0A0K2UUY1"/>
<sequence length="23" mass="2775">MNPLLSERYSQWVYLLIQECVCS</sequence>
<name>A0A0K2UUY1_LEPSM</name>
<dbReference type="EMBL" id="HACA01024499">
    <property type="protein sequence ID" value="CDW41860.1"/>
    <property type="molecule type" value="Transcribed_RNA"/>
</dbReference>
<evidence type="ECO:0000313" key="1">
    <source>
        <dbReference type="EMBL" id="CDW41860.1"/>
    </source>
</evidence>
<proteinExistence type="predicted"/>
<accession>A0A0K2UUY1</accession>